<evidence type="ECO:0000256" key="2">
    <source>
        <dbReference type="ARBA" id="ARBA00022670"/>
    </source>
</evidence>
<evidence type="ECO:0000313" key="7">
    <source>
        <dbReference type="EMBL" id="OBZ87477.1"/>
    </source>
</evidence>
<dbReference type="GO" id="GO:0070008">
    <property type="term" value="F:serine-type exopeptidase activity"/>
    <property type="evidence" value="ECO:0007669"/>
    <property type="project" value="InterPro"/>
</dbReference>
<dbReference type="EMBL" id="LUGH01000219">
    <property type="protein sequence ID" value="OBZ87477.1"/>
    <property type="molecule type" value="Genomic_DNA"/>
</dbReference>
<dbReference type="PANTHER" id="PTHR11010">
    <property type="entry name" value="PROTEASE S28 PRO-X CARBOXYPEPTIDASE-RELATED"/>
    <property type="match status" value="1"/>
</dbReference>
<proteinExistence type="inferred from homology"/>
<evidence type="ECO:0000256" key="1">
    <source>
        <dbReference type="ARBA" id="ARBA00011079"/>
    </source>
</evidence>
<evidence type="ECO:0000256" key="4">
    <source>
        <dbReference type="ARBA" id="ARBA00022801"/>
    </source>
</evidence>
<dbReference type="InParanoid" id="A0A1C7NEF8"/>
<protein>
    <submittedName>
        <fullName evidence="7">Putative serine protease K12H4.7</fullName>
    </submittedName>
</protein>
<dbReference type="Proteomes" id="UP000093000">
    <property type="component" value="Unassembled WGS sequence"/>
</dbReference>
<keyword evidence="4" id="KW-0378">Hydrolase</keyword>
<organism evidence="7 8">
    <name type="scientific">Choanephora cucurbitarum</name>
    <dbReference type="NCBI Taxonomy" id="101091"/>
    <lineage>
        <taxon>Eukaryota</taxon>
        <taxon>Fungi</taxon>
        <taxon>Fungi incertae sedis</taxon>
        <taxon>Mucoromycota</taxon>
        <taxon>Mucoromycotina</taxon>
        <taxon>Mucoromycetes</taxon>
        <taxon>Mucorales</taxon>
        <taxon>Mucorineae</taxon>
        <taxon>Choanephoraceae</taxon>
        <taxon>Choanephoroideae</taxon>
        <taxon>Choanephora</taxon>
    </lineage>
</organism>
<dbReference type="InterPro" id="IPR008758">
    <property type="entry name" value="Peptidase_S28"/>
</dbReference>
<dbReference type="SUPFAM" id="SSF53474">
    <property type="entry name" value="alpha/beta-Hydrolases"/>
    <property type="match status" value="1"/>
</dbReference>
<sequence>MRYITSIFLLLLSAVQLSLAFYAPGERIRRMHSASNRFDALIQKNQTLPEKYGPFFHNQPIDHFSSNSSTFKHRYWANTDHYQQGGPVVLYNAGETPADDRSFYVINSTMADLARKLNGIVVVMEHRFYGKSMPAPDFSAKSLATLNTKQALEDMAHFIQFMKLPNLDIELPPAPETKYIVYGGSYSGNLAAWMRQKYPHLVFAAVPSSAPVQMSYNYYQYFDPILKYGPKHCIEAIRSVVLYVDHILFSPFKEPKVVLKKKFGVEELQHDDDFAELLSSPLGMWQAMTPTQNPFNDKFCSAFDGLSNVHDYVEAYANYTRQSIQRSCRNQTVTECLDTHDPHSKMYTDETDENRAWFWQVCTEYAYWQTSSPLWRPTIVSRKLNTAWYQRQCPYMFGEHAVPKRPIWRKINRDYEGWYTSLDRVFWIDGEWDPWRTLSIQSEDAPDRSGWSEDARYVVLPKSVHHWDFFTTDAVSDFIRTTQDEVYETISQWITESDTKHDSAEPNLVYQPSVY</sequence>
<comment type="similarity">
    <text evidence="1">Belongs to the peptidase S28 family.</text>
</comment>
<evidence type="ECO:0000256" key="6">
    <source>
        <dbReference type="SAM" id="SignalP"/>
    </source>
</evidence>
<gene>
    <name evidence="7" type="primary">K12H4.7_0</name>
    <name evidence="7" type="ORF">A0J61_04468</name>
</gene>
<evidence type="ECO:0000256" key="3">
    <source>
        <dbReference type="ARBA" id="ARBA00022729"/>
    </source>
</evidence>
<comment type="caution">
    <text evidence="7">The sequence shown here is derived from an EMBL/GenBank/DDBJ whole genome shotgun (WGS) entry which is preliminary data.</text>
</comment>
<feature type="chain" id="PRO_5008889656" evidence="6">
    <location>
        <begin position="21"/>
        <end position="515"/>
    </location>
</feature>
<dbReference type="GO" id="GO:0006508">
    <property type="term" value="P:proteolysis"/>
    <property type="evidence" value="ECO:0007669"/>
    <property type="project" value="UniProtKB-KW"/>
</dbReference>
<name>A0A1C7NEF8_9FUNG</name>
<dbReference type="GO" id="GO:0008239">
    <property type="term" value="F:dipeptidyl-peptidase activity"/>
    <property type="evidence" value="ECO:0007669"/>
    <property type="project" value="TreeGrafter"/>
</dbReference>
<keyword evidence="3 6" id="KW-0732">Signal</keyword>
<keyword evidence="2 7" id="KW-0645">Protease</keyword>
<accession>A0A1C7NEF8</accession>
<dbReference type="PANTHER" id="PTHR11010:SF117">
    <property type="entry name" value="SERINE PROTEASE 16"/>
    <property type="match status" value="1"/>
</dbReference>
<feature type="signal peptide" evidence="6">
    <location>
        <begin position="1"/>
        <end position="20"/>
    </location>
</feature>
<keyword evidence="5" id="KW-0325">Glycoprotein</keyword>
<evidence type="ECO:0000256" key="5">
    <source>
        <dbReference type="ARBA" id="ARBA00023180"/>
    </source>
</evidence>
<evidence type="ECO:0000313" key="8">
    <source>
        <dbReference type="Proteomes" id="UP000093000"/>
    </source>
</evidence>
<dbReference type="AlphaFoldDB" id="A0A1C7NEF8"/>
<keyword evidence="8" id="KW-1185">Reference proteome</keyword>
<dbReference type="Gene3D" id="1.20.120.980">
    <property type="entry name" value="Serine carboxypeptidase S28, SKS domain"/>
    <property type="match status" value="1"/>
</dbReference>
<dbReference type="Gene3D" id="3.40.50.1820">
    <property type="entry name" value="alpha/beta hydrolase"/>
    <property type="match status" value="1"/>
</dbReference>
<dbReference type="InterPro" id="IPR029058">
    <property type="entry name" value="AB_hydrolase_fold"/>
</dbReference>
<reference evidence="7 8" key="1">
    <citation type="submission" date="2016-03" db="EMBL/GenBank/DDBJ databases">
        <title>Choanephora cucurbitarum.</title>
        <authorList>
            <person name="Min B."/>
            <person name="Park H."/>
            <person name="Park J.-H."/>
            <person name="Shin H.-D."/>
            <person name="Choi I.-G."/>
        </authorList>
    </citation>
    <scope>NUCLEOTIDE SEQUENCE [LARGE SCALE GENOMIC DNA]</scope>
    <source>
        <strain evidence="7 8">KUS-F28377</strain>
    </source>
</reference>
<dbReference type="OrthoDB" id="1735038at2759"/>
<dbReference type="Pfam" id="PF05577">
    <property type="entry name" value="Peptidase_S28"/>
    <property type="match status" value="1"/>
</dbReference>
<dbReference type="InterPro" id="IPR042269">
    <property type="entry name" value="Ser_carbopepase_S28_SKS"/>
</dbReference>